<protein>
    <recommendedName>
        <fullName evidence="9">RNA polymerase II transcription factor B subunit 2</fullName>
    </recommendedName>
</protein>
<evidence type="ECO:0000256" key="9">
    <source>
        <dbReference type="RuleBase" id="RU364024"/>
    </source>
</evidence>
<proteinExistence type="inferred from homology"/>
<evidence type="ECO:0000256" key="3">
    <source>
        <dbReference type="ARBA" id="ARBA00007132"/>
    </source>
</evidence>
<dbReference type="OrthoDB" id="364513at2759"/>
<comment type="subcellular location">
    <subcellularLocation>
        <location evidence="2 9">Nucleus</location>
    </subcellularLocation>
</comment>
<evidence type="ECO:0000256" key="7">
    <source>
        <dbReference type="ARBA" id="ARBA00023204"/>
    </source>
</evidence>
<keyword evidence="8 9" id="KW-0539">Nucleus</keyword>
<comment type="similarity">
    <text evidence="3 9">Belongs to the TFB2 family.</text>
</comment>
<dbReference type="GO" id="GO:0006289">
    <property type="term" value="P:nucleotide-excision repair"/>
    <property type="evidence" value="ECO:0007669"/>
    <property type="project" value="InterPro"/>
</dbReference>
<dbReference type="Proteomes" id="UP000279259">
    <property type="component" value="Unassembled WGS sequence"/>
</dbReference>
<evidence type="ECO:0000256" key="4">
    <source>
        <dbReference type="ARBA" id="ARBA00022763"/>
    </source>
</evidence>
<name>A0A427YIG0_9TREE</name>
<evidence type="ECO:0000256" key="1">
    <source>
        <dbReference type="ARBA" id="ARBA00002817"/>
    </source>
</evidence>
<keyword evidence="7 9" id="KW-0234">DNA repair</keyword>
<sequence length="512" mass="57684">MVQPSFSHPRKAKVDSEGTSPTAALDAFLDTQHQSYFEELYRSEAVCLCILRLLPPVCRHIILHILWSHNPLRTIELKAFLQIDQTERNESLNEIVRPMLDRKILGGAHYQKNKTGWPLNDAFKRGLRNALTGLHVQLVRRTVRTHPSDLSPSVDDLIHHGETTWESILKYMVSSGLAGGLAAVRPRQQVLQLLHASGLMADPSDMSGRNPNYDRLTITSKGFQFLLEDRQTQLWQILMFYLNLREANEGRSAEILSLFFSLGCMQLGQGYSASQSFPRTQSTLEDLEQYGFIHRRPRNADGRKSDHFFPTHLATGLCSGDEGGGIGTAGTTGAGGSAGSTVLAKEAGEEKRFLILETNYKIYAYTSNELEIAILNLFVDIRIRYPNLVVGKLDRQNVKAAMEKGISAHQIISYLSSHAHSQMYNSPPPLLHPTIVDQLHLWDKERNRLKAEETVMFEFFSKELFDDTEAEARRYDGVQVALPEQKLLFVTPSIKDGIRDFVVGQQRQLRGA</sequence>
<evidence type="ECO:0000256" key="2">
    <source>
        <dbReference type="ARBA" id="ARBA00004123"/>
    </source>
</evidence>
<dbReference type="InterPro" id="IPR040662">
    <property type="entry name" value="Tfb2_C"/>
</dbReference>
<keyword evidence="6 9" id="KW-0804">Transcription</keyword>
<keyword evidence="12" id="KW-1185">Reference proteome</keyword>
<dbReference type="FunFam" id="3.30.70.2610:FF:000003">
    <property type="entry name" value="RNA polymerase II transcription factor B subunit 2"/>
    <property type="match status" value="1"/>
</dbReference>
<keyword evidence="4 9" id="KW-0227">DNA damage</keyword>
<keyword evidence="5 9" id="KW-0805">Transcription regulation</keyword>
<dbReference type="GO" id="GO:0003690">
    <property type="term" value="F:double-stranded DNA binding"/>
    <property type="evidence" value="ECO:0007669"/>
    <property type="project" value="TreeGrafter"/>
</dbReference>
<comment type="caution">
    <text evidence="11">The sequence shown here is derived from an EMBL/GenBank/DDBJ whole genome shotgun (WGS) entry which is preliminary data.</text>
</comment>
<organism evidence="11 12">
    <name type="scientific">Saitozyma podzolica</name>
    <dbReference type="NCBI Taxonomy" id="1890683"/>
    <lineage>
        <taxon>Eukaryota</taxon>
        <taxon>Fungi</taxon>
        <taxon>Dikarya</taxon>
        <taxon>Basidiomycota</taxon>
        <taxon>Agaricomycotina</taxon>
        <taxon>Tremellomycetes</taxon>
        <taxon>Tremellales</taxon>
        <taxon>Trimorphomycetaceae</taxon>
        <taxon>Saitozyma</taxon>
    </lineage>
</organism>
<evidence type="ECO:0000256" key="8">
    <source>
        <dbReference type="ARBA" id="ARBA00023242"/>
    </source>
</evidence>
<gene>
    <name evidence="11" type="primary">TFB2</name>
    <name evidence="11" type="ORF">EHS25_010037</name>
</gene>
<dbReference type="STRING" id="1890683.A0A427YIG0"/>
<dbReference type="GO" id="GO:0005675">
    <property type="term" value="C:transcription factor TFIIH holo complex"/>
    <property type="evidence" value="ECO:0007669"/>
    <property type="project" value="TreeGrafter"/>
</dbReference>
<reference evidence="11 12" key="1">
    <citation type="submission" date="2018-11" db="EMBL/GenBank/DDBJ databases">
        <title>Genome sequence of Saitozyma podzolica DSM 27192.</title>
        <authorList>
            <person name="Aliyu H."/>
            <person name="Gorte O."/>
            <person name="Ochsenreither K."/>
        </authorList>
    </citation>
    <scope>NUCLEOTIDE SEQUENCE [LARGE SCALE GENOMIC DNA]</scope>
    <source>
        <strain evidence="11 12">DSM 27192</strain>
    </source>
</reference>
<evidence type="ECO:0000313" key="11">
    <source>
        <dbReference type="EMBL" id="RSH90861.1"/>
    </source>
</evidence>
<comment type="function">
    <text evidence="1">Component of the general transcription and DNA repair factor IIH (TFIIH) core complex, which is involved in general and transcription-coupled nucleotide excision repair (NER) of damaged DNA and, when complexed to TFIIK, in RNA transcription by RNA polymerase II. In NER, TFIIH acts by opening DNA around the lesion to allow the excision of the damaged oligonucleotide and its replacement by a new DNA fragment. In transcription, TFIIH has an essential role in transcription initiation. When the pre-initiation complex (PIC) has been established, TFIIH is required for promoter opening and promoter escape. Phosphorylation of the C-terminal tail (CTD) of the largest subunit of RNA polymerase II by the kinase module TFIIK controls the initiation of transcription.</text>
</comment>
<dbReference type="GO" id="GO:0001671">
    <property type="term" value="F:ATPase activator activity"/>
    <property type="evidence" value="ECO:0007669"/>
    <property type="project" value="InterPro"/>
</dbReference>
<dbReference type="GO" id="GO:0000439">
    <property type="term" value="C:transcription factor TFIIH core complex"/>
    <property type="evidence" value="ECO:0007669"/>
    <property type="project" value="InterPro"/>
</dbReference>
<dbReference type="EMBL" id="RSCD01000009">
    <property type="protein sequence ID" value="RSH90861.1"/>
    <property type="molecule type" value="Genomic_DNA"/>
</dbReference>
<dbReference type="AlphaFoldDB" id="A0A427YIG0"/>
<dbReference type="Pfam" id="PF18307">
    <property type="entry name" value="Tfb2_C"/>
    <property type="match status" value="1"/>
</dbReference>
<evidence type="ECO:0000256" key="6">
    <source>
        <dbReference type="ARBA" id="ARBA00023163"/>
    </source>
</evidence>
<dbReference type="Gene3D" id="3.30.70.2610">
    <property type="match status" value="1"/>
</dbReference>
<dbReference type="Pfam" id="PF03849">
    <property type="entry name" value="Tfb2"/>
    <property type="match status" value="1"/>
</dbReference>
<evidence type="ECO:0000256" key="5">
    <source>
        <dbReference type="ARBA" id="ARBA00023015"/>
    </source>
</evidence>
<accession>A0A427YIG0</accession>
<evidence type="ECO:0000259" key="10">
    <source>
        <dbReference type="Pfam" id="PF18307"/>
    </source>
</evidence>
<feature type="domain" description="Transcription factor Tfb2 C-terminal" evidence="10">
    <location>
        <begin position="437"/>
        <end position="502"/>
    </location>
</feature>
<comment type="function">
    <text evidence="9">Component of the general transcription and DNA repair factor IIH (TFIIH) core complex which is involved in general and transcription-coupled nucleotide excision repair (NER) of damaged DNA.</text>
</comment>
<dbReference type="PANTHER" id="PTHR13152:SF0">
    <property type="entry name" value="GENERAL TRANSCRIPTION FACTOR IIH SUBUNIT 4"/>
    <property type="match status" value="1"/>
</dbReference>
<dbReference type="InterPro" id="IPR004598">
    <property type="entry name" value="TFIIH_p52/Tfb2"/>
</dbReference>
<evidence type="ECO:0000313" key="12">
    <source>
        <dbReference type="Proteomes" id="UP000279259"/>
    </source>
</evidence>
<dbReference type="PANTHER" id="PTHR13152">
    <property type="entry name" value="TFIIH, POLYPEPTIDE 4"/>
    <property type="match status" value="1"/>
</dbReference>